<reference evidence="3 4" key="1">
    <citation type="submission" date="2023-07" db="EMBL/GenBank/DDBJ databases">
        <title>Sorghum-associated microbial communities from plants grown in Nebraska, USA.</title>
        <authorList>
            <person name="Schachtman D."/>
        </authorList>
    </citation>
    <scope>NUCLEOTIDE SEQUENCE [LARGE SCALE GENOMIC DNA]</scope>
    <source>
        <strain evidence="3 4">BE240</strain>
    </source>
</reference>
<dbReference type="CDD" id="cd07012">
    <property type="entry name" value="PBP2_Bug_TTT"/>
    <property type="match status" value="1"/>
</dbReference>
<comment type="caution">
    <text evidence="3">The sequence shown here is derived from an EMBL/GenBank/DDBJ whole genome shotgun (WGS) entry which is preliminary data.</text>
</comment>
<proteinExistence type="inferred from homology"/>
<dbReference type="RefSeq" id="WP_204733600.1">
    <property type="nucleotide sequence ID" value="NZ_JAVDWE010000005.1"/>
</dbReference>
<evidence type="ECO:0000256" key="2">
    <source>
        <dbReference type="SAM" id="SignalP"/>
    </source>
</evidence>
<keyword evidence="4" id="KW-1185">Reference proteome</keyword>
<gene>
    <name evidence="3" type="ORF">J2X09_002352</name>
</gene>
<feature type="chain" id="PRO_5047533178" evidence="2">
    <location>
        <begin position="27"/>
        <end position="322"/>
    </location>
</feature>
<accession>A0ABU1VAW2</accession>
<dbReference type="EMBL" id="JAVDWE010000005">
    <property type="protein sequence ID" value="MDR7094611.1"/>
    <property type="molecule type" value="Genomic_DNA"/>
</dbReference>
<dbReference type="PANTHER" id="PTHR42928:SF5">
    <property type="entry name" value="BLR1237 PROTEIN"/>
    <property type="match status" value="1"/>
</dbReference>
<evidence type="ECO:0000256" key="1">
    <source>
        <dbReference type="ARBA" id="ARBA00006987"/>
    </source>
</evidence>
<dbReference type="InterPro" id="IPR005064">
    <property type="entry name" value="BUG"/>
</dbReference>
<dbReference type="Proteomes" id="UP001265550">
    <property type="component" value="Unassembled WGS sequence"/>
</dbReference>
<dbReference type="InterPro" id="IPR042100">
    <property type="entry name" value="Bug_dom1"/>
</dbReference>
<dbReference type="SUPFAM" id="SSF53850">
    <property type="entry name" value="Periplasmic binding protein-like II"/>
    <property type="match status" value="1"/>
</dbReference>
<name>A0ABU1VAW2_9BURK</name>
<evidence type="ECO:0000313" key="4">
    <source>
        <dbReference type="Proteomes" id="UP001265550"/>
    </source>
</evidence>
<sequence length="322" mass="33975">MLKPCTRLHACLFATALICAATGVAAQESSRTTRLIVPYGAGTATDIAARAIAEKLAERTGKGVVVDNRPGANGIVAIQAVTSAPANGETLLFTNHSPFVINPHLYAGAGRDVARLTPVSLVTTGSYLMVATPSAGIQSIADLIKKAQASPGKVSYASYGVGSGPHLCMEMIQSSSKISLLHIPYKTGSLTDVVAGQVDVSTEPIANATPFVKEGKLKALAFTDERLPQVLPQVPAVSETIPGYRCDLWLAIFGPAAMKTTPQLSQLNESLRAIVAMPDIQKKIQDLGLVPKWAGPEEVERIVANDSRKWGDLIKQANIKVD</sequence>
<keyword evidence="2" id="KW-0732">Signal</keyword>
<comment type="similarity">
    <text evidence="1">Belongs to the UPF0065 (bug) family.</text>
</comment>
<evidence type="ECO:0000313" key="3">
    <source>
        <dbReference type="EMBL" id="MDR7094611.1"/>
    </source>
</evidence>
<dbReference type="Pfam" id="PF03401">
    <property type="entry name" value="TctC"/>
    <property type="match status" value="1"/>
</dbReference>
<dbReference type="PANTHER" id="PTHR42928">
    <property type="entry name" value="TRICARBOXYLATE-BINDING PROTEIN"/>
    <property type="match status" value="1"/>
</dbReference>
<dbReference type="PIRSF" id="PIRSF017082">
    <property type="entry name" value="YflP"/>
    <property type="match status" value="1"/>
</dbReference>
<organism evidence="3 4">
    <name type="scientific">Hydrogenophaga laconesensis</name>
    <dbReference type="NCBI Taxonomy" id="1805971"/>
    <lineage>
        <taxon>Bacteria</taxon>
        <taxon>Pseudomonadati</taxon>
        <taxon>Pseudomonadota</taxon>
        <taxon>Betaproteobacteria</taxon>
        <taxon>Burkholderiales</taxon>
        <taxon>Comamonadaceae</taxon>
        <taxon>Hydrogenophaga</taxon>
    </lineage>
</organism>
<feature type="signal peptide" evidence="2">
    <location>
        <begin position="1"/>
        <end position="26"/>
    </location>
</feature>
<keyword evidence="3" id="KW-0675">Receptor</keyword>
<protein>
    <submittedName>
        <fullName evidence="3">Tripartite-type tricarboxylate transporter receptor subunit TctC</fullName>
    </submittedName>
</protein>
<dbReference type="Gene3D" id="3.40.190.150">
    <property type="entry name" value="Bordetella uptake gene, domain 1"/>
    <property type="match status" value="1"/>
</dbReference>
<dbReference type="Gene3D" id="3.40.190.10">
    <property type="entry name" value="Periplasmic binding protein-like II"/>
    <property type="match status" value="1"/>
</dbReference>